<sequence length="423" mass="46986">MDVAYDHIQEEALSPEDAAKQEGSKSKPNNLNAEFQEAYKSFSASPWGARLGGFFNDVKKQSETWSKEAQKEASDLSGEAVKGFTGLKSTLASRARSMSTGLSPPATPTVKTTFEGDAAEPKERTESEALRESEGLIARFRSEATKRLREVQKAEDAADEALLKFGTNIRNFLRDAVTVAPPNEEENKDGSQKVLFESKDQDGKRVIHSTRFDAQLHAIHSSYDSFTKDPASPEYEKWKNDFNAEKKTDAIAKDLEKYEELRRAMEKLVPEQVEYAHFWTRYYFLRMVIETEEQRRRELLKGAAMSPTESIGWDDDSDSETQSSTPHPTDTVKPIPAQTAETPTAAAQDSTSSSTTIQPPPTSTAPAPADNSTLKPEAQPRRSQDQLSDTSYDIVSGATSRAPGSPKDEKKKGEESDEEPDWE</sequence>
<feature type="region of interest" description="Disordered" evidence="1">
    <location>
        <begin position="92"/>
        <end position="134"/>
    </location>
</feature>
<feature type="compositionally biased region" description="Basic and acidic residues" evidence="1">
    <location>
        <begin position="119"/>
        <end position="134"/>
    </location>
</feature>
<protein>
    <recommendedName>
        <fullName evidence="2">BSD domain-containing protein</fullName>
    </recommendedName>
</protein>
<dbReference type="Gene3D" id="1.10.3970.10">
    <property type="entry name" value="BSD domain"/>
    <property type="match status" value="1"/>
</dbReference>
<feature type="region of interest" description="Disordered" evidence="1">
    <location>
        <begin position="1"/>
        <end position="31"/>
    </location>
</feature>
<organism evidence="3 4">
    <name type="scientific">Heterodermia speciosa</name>
    <dbReference type="NCBI Taxonomy" id="116794"/>
    <lineage>
        <taxon>Eukaryota</taxon>
        <taxon>Fungi</taxon>
        <taxon>Dikarya</taxon>
        <taxon>Ascomycota</taxon>
        <taxon>Pezizomycotina</taxon>
        <taxon>Lecanoromycetes</taxon>
        <taxon>OSLEUM clade</taxon>
        <taxon>Lecanoromycetidae</taxon>
        <taxon>Caliciales</taxon>
        <taxon>Physciaceae</taxon>
        <taxon>Heterodermia</taxon>
    </lineage>
</organism>
<dbReference type="PROSITE" id="PS50858">
    <property type="entry name" value="BSD"/>
    <property type="match status" value="1"/>
</dbReference>
<feature type="compositionally biased region" description="Basic and acidic residues" evidence="1">
    <location>
        <begin position="1"/>
        <end position="10"/>
    </location>
</feature>
<evidence type="ECO:0000256" key="1">
    <source>
        <dbReference type="SAM" id="MobiDB-lite"/>
    </source>
</evidence>
<dbReference type="Proteomes" id="UP000664521">
    <property type="component" value="Unassembled WGS sequence"/>
</dbReference>
<feature type="compositionally biased region" description="Polar residues" evidence="1">
    <location>
        <begin position="385"/>
        <end position="399"/>
    </location>
</feature>
<evidence type="ECO:0000259" key="2">
    <source>
        <dbReference type="PROSITE" id="PS50858"/>
    </source>
</evidence>
<feature type="region of interest" description="Disordered" evidence="1">
    <location>
        <begin position="302"/>
        <end position="423"/>
    </location>
</feature>
<dbReference type="EMBL" id="CAJPDS010000005">
    <property type="protein sequence ID" value="CAF9907669.1"/>
    <property type="molecule type" value="Genomic_DNA"/>
</dbReference>
<reference evidence="3" key="1">
    <citation type="submission" date="2021-03" db="EMBL/GenBank/DDBJ databases">
        <authorList>
            <person name="Tagirdzhanova G."/>
        </authorList>
    </citation>
    <scope>NUCLEOTIDE SEQUENCE</scope>
</reference>
<dbReference type="AlphaFoldDB" id="A0A8H3EJF6"/>
<dbReference type="SUPFAM" id="SSF140383">
    <property type="entry name" value="BSD domain-like"/>
    <property type="match status" value="1"/>
</dbReference>
<gene>
    <name evidence="3" type="ORF">HETSPECPRED_007220</name>
</gene>
<comment type="caution">
    <text evidence="3">The sequence shown here is derived from an EMBL/GenBank/DDBJ whole genome shotgun (WGS) entry which is preliminary data.</text>
</comment>
<feature type="compositionally biased region" description="Low complexity" evidence="1">
    <location>
        <begin position="336"/>
        <end position="357"/>
    </location>
</feature>
<keyword evidence="4" id="KW-1185">Reference proteome</keyword>
<dbReference type="InterPro" id="IPR051494">
    <property type="entry name" value="BSD_domain-containing"/>
</dbReference>
<dbReference type="PANTHER" id="PTHR16019:SF5">
    <property type="entry name" value="BSD DOMAIN-CONTAINING PROTEIN 1"/>
    <property type="match status" value="1"/>
</dbReference>
<dbReference type="GO" id="GO:0005737">
    <property type="term" value="C:cytoplasm"/>
    <property type="evidence" value="ECO:0007669"/>
    <property type="project" value="TreeGrafter"/>
</dbReference>
<proteinExistence type="predicted"/>
<feature type="domain" description="BSD" evidence="2">
    <location>
        <begin position="238"/>
        <end position="290"/>
    </location>
</feature>
<dbReference type="InterPro" id="IPR005607">
    <property type="entry name" value="BSD_dom"/>
</dbReference>
<evidence type="ECO:0000313" key="3">
    <source>
        <dbReference type="EMBL" id="CAF9907669.1"/>
    </source>
</evidence>
<name>A0A8H3EJF6_9LECA</name>
<dbReference type="SMART" id="SM00751">
    <property type="entry name" value="BSD"/>
    <property type="match status" value="1"/>
</dbReference>
<accession>A0A8H3EJF6</accession>
<dbReference type="Pfam" id="PF03909">
    <property type="entry name" value="BSD"/>
    <property type="match status" value="1"/>
</dbReference>
<dbReference type="OrthoDB" id="73788at2759"/>
<feature type="compositionally biased region" description="Low complexity" evidence="1">
    <location>
        <begin position="364"/>
        <end position="373"/>
    </location>
</feature>
<feature type="compositionally biased region" description="Polar residues" evidence="1">
    <location>
        <begin position="92"/>
        <end position="102"/>
    </location>
</feature>
<evidence type="ECO:0000313" key="4">
    <source>
        <dbReference type="Proteomes" id="UP000664521"/>
    </source>
</evidence>
<dbReference type="InterPro" id="IPR035925">
    <property type="entry name" value="BSD_dom_sf"/>
</dbReference>
<dbReference type="PANTHER" id="PTHR16019">
    <property type="entry name" value="SYNAPSE-ASSOCIATED PROTEIN"/>
    <property type="match status" value="1"/>
</dbReference>